<evidence type="ECO:0000313" key="12">
    <source>
        <dbReference type="Proteomes" id="UP000198597"/>
    </source>
</evidence>
<dbReference type="EMBL" id="FNJM01000001">
    <property type="protein sequence ID" value="SDO80154.1"/>
    <property type="molecule type" value="Genomic_DNA"/>
</dbReference>
<evidence type="ECO:0000256" key="5">
    <source>
        <dbReference type="ARBA" id="ARBA00022692"/>
    </source>
</evidence>
<dbReference type="PANTHER" id="PTHR32024:SF1">
    <property type="entry name" value="KTR SYSTEM POTASSIUM UPTAKE PROTEIN B"/>
    <property type="match status" value="1"/>
</dbReference>
<evidence type="ECO:0000256" key="7">
    <source>
        <dbReference type="ARBA" id="ARBA00022989"/>
    </source>
</evidence>
<keyword evidence="4" id="KW-0633">Potassium transport</keyword>
<keyword evidence="9 10" id="KW-0472">Membrane</keyword>
<keyword evidence="12" id="KW-1185">Reference proteome</keyword>
<evidence type="ECO:0000256" key="9">
    <source>
        <dbReference type="ARBA" id="ARBA00023136"/>
    </source>
</evidence>
<keyword evidence="5 10" id="KW-0812">Transmembrane</keyword>
<evidence type="ECO:0000256" key="4">
    <source>
        <dbReference type="ARBA" id="ARBA00022538"/>
    </source>
</evidence>
<feature type="transmembrane region" description="Helical" evidence="10">
    <location>
        <begin position="79"/>
        <end position="102"/>
    </location>
</feature>
<evidence type="ECO:0000256" key="1">
    <source>
        <dbReference type="ARBA" id="ARBA00004651"/>
    </source>
</evidence>
<dbReference type="OrthoDB" id="9810952at2"/>
<dbReference type="PANTHER" id="PTHR32024">
    <property type="entry name" value="TRK SYSTEM POTASSIUM UPTAKE PROTEIN TRKG-RELATED"/>
    <property type="match status" value="1"/>
</dbReference>
<dbReference type="InterPro" id="IPR004772">
    <property type="entry name" value="TrkH"/>
</dbReference>
<keyword evidence="8" id="KW-0406">Ion transport</keyword>
<feature type="transmembrane region" description="Helical" evidence="10">
    <location>
        <begin position="353"/>
        <end position="373"/>
    </location>
</feature>
<feature type="transmembrane region" description="Helical" evidence="10">
    <location>
        <begin position="232"/>
        <end position="251"/>
    </location>
</feature>
<accession>A0A1H0MIG3</accession>
<evidence type="ECO:0000256" key="2">
    <source>
        <dbReference type="ARBA" id="ARBA00022448"/>
    </source>
</evidence>
<feature type="transmembrane region" description="Helical" evidence="10">
    <location>
        <begin position="195"/>
        <end position="220"/>
    </location>
</feature>
<dbReference type="GO" id="GO:0015379">
    <property type="term" value="F:potassium:chloride symporter activity"/>
    <property type="evidence" value="ECO:0007669"/>
    <property type="project" value="InterPro"/>
</dbReference>
<organism evidence="11 12">
    <name type="scientific">Clostridium gasigenes</name>
    <dbReference type="NCBI Taxonomy" id="94869"/>
    <lineage>
        <taxon>Bacteria</taxon>
        <taxon>Bacillati</taxon>
        <taxon>Bacillota</taxon>
        <taxon>Clostridia</taxon>
        <taxon>Eubacteriales</taxon>
        <taxon>Clostridiaceae</taxon>
        <taxon>Clostridium</taxon>
    </lineage>
</organism>
<protein>
    <submittedName>
        <fullName evidence="11">Trk system potassium uptake protein TrkH</fullName>
    </submittedName>
</protein>
<dbReference type="RefSeq" id="WP_089965379.1">
    <property type="nucleotide sequence ID" value="NZ_CP071376.1"/>
</dbReference>
<keyword evidence="6" id="KW-0630">Potassium</keyword>
<evidence type="ECO:0000256" key="6">
    <source>
        <dbReference type="ARBA" id="ARBA00022958"/>
    </source>
</evidence>
<dbReference type="GeneID" id="65310510"/>
<sequence length="449" mass="48722">MKLEWKMKEKKFSEVQILALGFVVLIFTGGLVLTLPISSASGEWTNFLDSLFTATSASCVTGLVTLDTGTHWSLFGQTVIMLLIEVGGLGFMSFATFFAILLGKRITLKNRLIMQEAMNTFSIQGLVKMVKYVLMFTFAIQLFGALLLSSQLIPEFGFAKGLFYSVFHSISTFCNAGFDLFGNFTSLTGYYNNPVILLTIGALIVIGGLGFTVLIEIYNYNGKKKFSIHTKVVLLMTTILIVGGAISIFLLEYTNPETLAPMGFRDKVVNSVLASITPRTAGVNSISTDGMTLGGKFLTILLMFIGGSPGSTAGGLKTSTFGIIIFTVISVVKGREDTEIFGRRFSKELVYKAFALLFIGMTLVMAVTMMLTITEPGESFISLLYEATSAFGTVGLTMGVTTRLSSAGKCIIIVMMYLGRVGPLTVALALTHKHKKSRYKYPEGKVLIG</sequence>
<dbReference type="Proteomes" id="UP000198597">
    <property type="component" value="Unassembled WGS sequence"/>
</dbReference>
<dbReference type="STRING" id="94869.SAMN04488529_101469"/>
<evidence type="ECO:0000256" key="10">
    <source>
        <dbReference type="SAM" id="Phobius"/>
    </source>
</evidence>
<dbReference type="NCBIfam" id="TIGR00933">
    <property type="entry name" value="2a38"/>
    <property type="match status" value="1"/>
</dbReference>
<feature type="transmembrane region" description="Helical" evidence="10">
    <location>
        <begin position="132"/>
        <end position="153"/>
    </location>
</feature>
<keyword evidence="3" id="KW-1003">Cell membrane</keyword>
<dbReference type="Pfam" id="PF02386">
    <property type="entry name" value="TrkH"/>
    <property type="match status" value="1"/>
</dbReference>
<evidence type="ECO:0000313" key="11">
    <source>
        <dbReference type="EMBL" id="SDO80154.1"/>
    </source>
</evidence>
<keyword evidence="2" id="KW-0813">Transport</keyword>
<gene>
    <name evidence="11" type="ORF">SAMN04488529_101469</name>
</gene>
<keyword evidence="7 10" id="KW-1133">Transmembrane helix</keyword>
<feature type="transmembrane region" description="Helical" evidence="10">
    <location>
        <begin position="313"/>
        <end position="332"/>
    </location>
</feature>
<dbReference type="AlphaFoldDB" id="A0A1H0MIG3"/>
<name>A0A1H0MIG3_9CLOT</name>
<reference evidence="11 12" key="1">
    <citation type="submission" date="2016-10" db="EMBL/GenBank/DDBJ databases">
        <authorList>
            <person name="de Groot N.N."/>
        </authorList>
    </citation>
    <scope>NUCLEOTIDE SEQUENCE [LARGE SCALE GENOMIC DNA]</scope>
    <source>
        <strain evidence="11 12">DSM 12272</strain>
    </source>
</reference>
<dbReference type="InterPro" id="IPR003445">
    <property type="entry name" value="Cat_transpt"/>
</dbReference>
<dbReference type="GO" id="GO:0005886">
    <property type="term" value="C:plasma membrane"/>
    <property type="evidence" value="ECO:0007669"/>
    <property type="project" value="UniProtKB-SubCell"/>
</dbReference>
<proteinExistence type="predicted"/>
<evidence type="ECO:0000256" key="8">
    <source>
        <dbReference type="ARBA" id="ARBA00023065"/>
    </source>
</evidence>
<feature type="transmembrane region" description="Helical" evidence="10">
    <location>
        <begin position="411"/>
        <end position="430"/>
    </location>
</feature>
<comment type="subcellular location">
    <subcellularLocation>
        <location evidence="1">Cell membrane</location>
        <topology evidence="1">Multi-pass membrane protein</topology>
    </subcellularLocation>
</comment>
<evidence type="ECO:0000256" key="3">
    <source>
        <dbReference type="ARBA" id="ARBA00022475"/>
    </source>
</evidence>